<organism evidence="2 3">
    <name type="scientific">Acer yangbiense</name>
    <dbReference type="NCBI Taxonomy" id="1000413"/>
    <lineage>
        <taxon>Eukaryota</taxon>
        <taxon>Viridiplantae</taxon>
        <taxon>Streptophyta</taxon>
        <taxon>Embryophyta</taxon>
        <taxon>Tracheophyta</taxon>
        <taxon>Spermatophyta</taxon>
        <taxon>Magnoliopsida</taxon>
        <taxon>eudicotyledons</taxon>
        <taxon>Gunneridae</taxon>
        <taxon>Pentapetalae</taxon>
        <taxon>rosids</taxon>
        <taxon>malvids</taxon>
        <taxon>Sapindales</taxon>
        <taxon>Sapindaceae</taxon>
        <taxon>Hippocastanoideae</taxon>
        <taxon>Acereae</taxon>
        <taxon>Acer</taxon>
    </lineage>
</organism>
<dbReference type="SMART" id="SM00855">
    <property type="entry name" value="PGAM"/>
    <property type="match status" value="2"/>
</dbReference>
<evidence type="ECO:0000256" key="1">
    <source>
        <dbReference type="ARBA" id="ARBA00038362"/>
    </source>
</evidence>
<evidence type="ECO:0008006" key="4">
    <source>
        <dbReference type="Google" id="ProtNLM"/>
    </source>
</evidence>
<dbReference type="InterPro" id="IPR050275">
    <property type="entry name" value="PGM_Phosphatase"/>
</dbReference>
<gene>
    <name evidence="2" type="ORF">EZV62_021786</name>
</gene>
<dbReference type="EMBL" id="VAHF01000010">
    <property type="protein sequence ID" value="TXG52617.1"/>
    <property type="molecule type" value="Genomic_DNA"/>
</dbReference>
<comment type="caution">
    <text evidence="2">The sequence shown here is derived from an EMBL/GenBank/DDBJ whole genome shotgun (WGS) entry which is preliminary data.</text>
</comment>
<evidence type="ECO:0000313" key="2">
    <source>
        <dbReference type="EMBL" id="TXG52617.1"/>
    </source>
</evidence>
<dbReference type="InterPro" id="IPR029033">
    <property type="entry name" value="His_PPase_superfam"/>
</dbReference>
<comment type="similarity">
    <text evidence="1">Belongs to the phosphoglycerate mutase family.</text>
</comment>
<dbReference type="GO" id="GO:0005737">
    <property type="term" value="C:cytoplasm"/>
    <property type="evidence" value="ECO:0007669"/>
    <property type="project" value="TreeGrafter"/>
</dbReference>
<keyword evidence="3" id="KW-1185">Reference proteome</keyword>
<dbReference type="OrthoDB" id="496981at2759"/>
<dbReference type="SUPFAM" id="SSF53254">
    <property type="entry name" value="Phosphoglycerate mutase-like"/>
    <property type="match status" value="2"/>
</dbReference>
<dbReference type="AlphaFoldDB" id="A0A5C7H6P4"/>
<name>A0A5C7H6P4_9ROSI</name>
<protein>
    <recommendedName>
        <fullName evidence="4">Phosphoglycerate mutase-like protein</fullName>
    </recommendedName>
</protein>
<dbReference type="InterPro" id="IPR013078">
    <property type="entry name" value="His_Pase_superF_clade-1"/>
</dbReference>
<dbReference type="CDD" id="cd07067">
    <property type="entry name" value="HP_PGM_like"/>
    <property type="match status" value="2"/>
</dbReference>
<dbReference type="PANTHER" id="PTHR48100">
    <property type="entry name" value="BROAD-SPECIFICITY PHOSPHATASE YOR283W-RELATED"/>
    <property type="match status" value="1"/>
</dbReference>
<dbReference type="GO" id="GO:0016791">
    <property type="term" value="F:phosphatase activity"/>
    <property type="evidence" value="ECO:0007669"/>
    <property type="project" value="TreeGrafter"/>
</dbReference>
<proteinExistence type="inferred from homology"/>
<evidence type="ECO:0000313" key="3">
    <source>
        <dbReference type="Proteomes" id="UP000323000"/>
    </source>
</evidence>
<dbReference type="Proteomes" id="UP000323000">
    <property type="component" value="Chromosome 10"/>
</dbReference>
<dbReference type="PANTHER" id="PTHR48100:SF19">
    <property type="entry name" value="PHOSPHOGLYCERATE MUTASE FAMILY PROTEIN"/>
    <property type="match status" value="1"/>
</dbReference>
<dbReference type="Gene3D" id="3.40.50.1240">
    <property type="entry name" value="Phosphoglycerate mutase-like"/>
    <property type="match status" value="2"/>
</dbReference>
<accession>A0A5C7H6P4</accession>
<sequence>MDSPAGPTLYPSHRCKTVHLVRHAQGIHNVDNLHKHVQETGLSKRIELVITSPLLRTIQTAVGVFGAEGYADRIDVPPLMVENAGNSERSAISSLNCPPFIAVELCRERLGVHPCDKRSSISEYQALFPAIDFSLAKSNDDILWEREIRETNEAVAKRGMEFLNWLWMRKEKEIAVVTHSGYLHHTLSAFGNDCHPSIKNEICKNFANCELRSMVIVDRSTASSDPATTNYPGKIPNGLDLPSDVVRHGQGVHNVEAEKNIDALLSHDLFDAPMSSLGWQQVFELRKLVHGSRLLDRVELVVTSPLLRTMQTAVGVFGNEGEIYGSDVDSVIAPKNEISTLNNYPPIVASELCRDRLGLRPCDKRRNVSECQSLFPEIDFSLASMESEEDDLWYPEAREPYEEIAARGIQFLNWLWTRPEKEIVVVSHGVVLQHILYVLENDCHPSIKTDLCKRFNNCELRSVVIINKRMMDSDSSATSF</sequence>
<reference evidence="3" key="1">
    <citation type="journal article" date="2019" name="Gigascience">
        <title>De novo genome assembly of the endangered Acer yangbiense, a plant species with extremely small populations endemic to Yunnan Province, China.</title>
        <authorList>
            <person name="Yang J."/>
            <person name="Wariss H.M."/>
            <person name="Tao L."/>
            <person name="Zhang R."/>
            <person name="Yun Q."/>
            <person name="Hollingsworth P."/>
            <person name="Dao Z."/>
            <person name="Luo G."/>
            <person name="Guo H."/>
            <person name="Ma Y."/>
            <person name="Sun W."/>
        </authorList>
    </citation>
    <scope>NUCLEOTIDE SEQUENCE [LARGE SCALE GENOMIC DNA]</scope>
    <source>
        <strain evidence="3">cv. Malutang</strain>
    </source>
</reference>